<accession>A0A437J3G4</accession>
<evidence type="ECO:0000313" key="1">
    <source>
        <dbReference type="EMBL" id="RVT38892.1"/>
    </source>
</evidence>
<sequence>MTPPSPQKSAPASEFARIVKLDQAVSNAAGGHITAEPEECAALARRFGFARIDRLAADYTLAEENGVLMARGQLRAALAQPCVATGEPVEETIDQPFVIRFAREGELPQDGALDEFELSEEDCDTHFYAGGTIDIGEAVAQTLALAVTPYPRAPDADQWLRARGVLTEDQAGPFAALAALKGKPGG</sequence>
<dbReference type="InterPro" id="IPR003772">
    <property type="entry name" value="YceD"/>
</dbReference>
<name>A0A437J3G4_9SPHN</name>
<comment type="caution">
    <text evidence="1">The sequence shown here is derived from an EMBL/GenBank/DDBJ whole genome shotgun (WGS) entry which is preliminary data.</text>
</comment>
<evidence type="ECO:0000313" key="2">
    <source>
        <dbReference type="Proteomes" id="UP000282977"/>
    </source>
</evidence>
<dbReference type="AlphaFoldDB" id="A0A437J3G4"/>
<dbReference type="Proteomes" id="UP000282977">
    <property type="component" value="Unassembled WGS sequence"/>
</dbReference>
<reference evidence="1 2" key="1">
    <citation type="submission" date="2019-01" db="EMBL/GenBank/DDBJ databases">
        <authorList>
            <person name="Chen W.-M."/>
        </authorList>
    </citation>
    <scope>NUCLEOTIDE SEQUENCE [LARGE SCALE GENOMIC DNA]</scope>
    <source>
        <strain evidence="1 2">TLA-22</strain>
    </source>
</reference>
<proteinExistence type="predicted"/>
<protein>
    <submittedName>
        <fullName evidence="1">DUF177 domain-containing protein</fullName>
    </submittedName>
</protein>
<dbReference type="EMBL" id="RZUL01000013">
    <property type="protein sequence ID" value="RVT38892.1"/>
    <property type="molecule type" value="Genomic_DNA"/>
</dbReference>
<keyword evidence="2" id="KW-1185">Reference proteome</keyword>
<dbReference type="Pfam" id="PF02620">
    <property type="entry name" value="YceD"/>
    <property type="match status" value="1"/>
</dbReference>
<gene>
    <name evidence="1" type="ORF">ENE74_17030</name>
</gene>
<dbReference type="RefSeq" id="WP_127692066.1">
    <property type="nucleotide sequence ID" value="NZ_RZUL01000013.1"/>
</dbReference>
<dbReference type="OrthoDB" id="8443793at2"/>
<organism evidence="1 2">
    <name type="scientific">Sphingobium algorifonticola</name>
    <dbReference type="NCBI Taxonomy" id="2008318"/>
    <lineage>
        <taxon>Bacteria</taxon>
        <taxon>Pseudomonadati</taxon>
        <taxon>Pseudomonadota</taxon>
        <taxon>Alphaproteobacteria</taxon>
        <taxon>Sphingomonadales</taxon>
        <taxon>Sphingomonadaceae</taxon>
        <taxon>Sphingobium</taxon>
    </lineage>
</organism>